<evidence type="ECO:0000256" key="1">
    <source>
        <dbReference type="ARBA" id="ARBA00004561"/>
    </source>
</evidence>
<gene>
    <name evidence="5" type="ORF">FOT63_10255</name>
</gene>
<organism evidence="5 6">
    <name type="scientific">Serratia ureilytica</name>
    <dbReference type="NCBI Taxonomy" id="300181"/>
    <lineage>
        <taxon>Bacteria</taxon>
        <taxon>Pseudomonadati</taxon>
        <taxon>Pseudomonadota</taxon>
        <taxon>Gammaproteobacteria</taxon>
        <taxon>Enterobacterales</taxon>
        <taxon>Yersiniaceae</taxon>
        <taxon>Serratia</taxon>
    </lineage>
</organism>
<keyword evidence="3" id="KW-0732">Signal</keyword>
<proteinExistence type="inferred from homology"/>
<dbReference type="Gene3D" id="2.60.40.1090">
    <property type="entry name" value="Fimbrial-type adhesion domain"/>
    <property type="match status" value="1"/>
</dbReference>
<dbReference type="InterPro" id="IPR050263">
    <property type="entry name" value="Bact_Fimbrial_Adh_Pro"/>
</dbReference>
<reference evidence="5 6" key="1">
    <citation type="submission" date="2019-07" db="EMBL/GenBank/DDBJ databases">
        <title>Serratia strains were isolated from fresh produce.</title>
        <authorList>
            <person name="Cho G.-S."/>
            <person name="Stein M."/>
            <person name="Lee W."/>
            <person name="Suh S.H."/>
            <person name="Franz C.M.A.P."/>
        </authorList>
    </citation>
    <scope>NUCLEOTIDE SEQUENCE [LARGE SCALE GENOMIC DNA]</scope>
    <source>
        <strain evidence="5 6">S17</strain>
    </source>
</reference>
<dbReference type="InterPro" id="IPR000259">
    <property type="entry name" value="Adhesion_dom_fimbrial"/>
</dbReference>
<evidence type="ECO:0000256" key="2">
    <source>
        <dbReference type="ARBA" id="ARBA00006671"/>
    </source>
</evidence>
<dbReference type="InterPro" id="IPR036937">
    <property type="entry name" value="Adhesion_dom_fimbrial_sf"/>
</dbReference>
<name>A0A9X9G3D3_9GAMM</name>
<sequence length="174" mass="17753">MKKNLLAVAVLTASAFTTSVFAADGALNITGTITDQSCTVDPDSQNKQVALGKIAKDAFPNAGATAGAKAFNLILKNCPDTVTGATVRFDGTQVQGQSGLLKLTGAGTPGVAGGIGVQLLDDGSNVLNIGNDSRVYALAENKDNVLGFVARYFAYDTVSVGSANATANFTIVYQ</sequence>
<evidence type="ECO:0000313" key="6">
    <source>
        <dbReference type="Proteomes" id="UP000321307"/>
    </source>
</evidence>
<dbReference type="PANTHER" id="PTHR33420">
    <property type="entry name" value="FIMBRIAL SUBUNIT ELFA-RELATED"/>
    <property type="match status" value="1"/>
</dbReference>
<evidence type="ECO:0000256" key="4">
    <source>
        <dbReference type="ARBA" id="ARBA00023263"/>
    </source>
</evidence>
<dbReference type="EMBL" id="VOUP01000004">
    <property type="protein sequence ID" value="TXE30255.1"/>
    <property type="molecule type" value="Genomic_DNA"/>
</dbReference>
<comment type="subcellular location">
    <subcellularLocation>
        <location evidence="1">Fimbrium</location>
    </subcellularLocation>
</comment>
<comment type="caution">
    <text evidence="5">The sequence shown here is derived from an EMBL/GenBank/DDBJ whole genome shotgun (WGS) entry which is preliminary data.</text>
</comment>
<accession>A0A9X9G3D3</accession>
<dbReference type="PANTHER" id="PTHR33420:SF3">
    <property type="entry name" value="FIMBRIAL SUBUNIT ELFA"/>
    <property type="match status" value="1"/>
</dbReference>
<dbReference type="GO" id="GO:0043709">
    <property type="term" value="P:cell adhesion involved in single-species biofilm formation"/>
    <property type="evidence" value="ECO:0007669"/>
    <property type="project" value="TreeGrafter"/>
</dbReference>
<dbReference type="GO" id="GO:0009289">
    <property type="term" value="C:pilus"/>
    <property type="evidence" value="ECO:0007669"/>
    <property type="project" value="UniProtKB-SubCell"/>
</dbReference>
<dbReference type="InterPro" id="IPR008966">
    <property type="entry name" value="Adhesion_dom_sf"/>
</dbReference>
<protein>
    <submittedName>
        <fullName evidence="5">Fimbrial protein</fullName>
    </submittedName>
</protein>
<dbReference type="SUPFAM" id="SSF49401">
    <property type="entry name" value="Bacterial adhesins"/>
    <property type="match status" value="1"/>
</dbReference>
<dbReference type="Proteomes" id="UP000321307">
    <property type="component" value="Unassembled WGS sequence"/>
</dbReference>
<comment type="similarity">
    <text evidence="2">Belongs to the fimbrial protein family.</text>
</comment>
<dbReference type="RefSeq" id="WP_042785288.1">
    <property type="nucleotide sequence ID" value="NZ_CP060276.1"/>
</dbReference>
<keyword evidence="4" id="KW-0281">Fimbrium</keyword>
<dbReference type="AlphaFoldDB" id="A0A9X9G3D3"/>
<dbReference type="Pfam" id="PF00419">
    <property type="entry name" value="Fimbrial"/>
    <property type="match status" value="1"/>
</dbReference>
<evidence type="ECO:0000256" key="3">
    <source>
        <dbReference type="ARBA" id="ARBA00022729"/>
    </source>
</evidence>
<evidence type="ECO:0000313" key="5">
    <source>
        <dbReference type="EMBL" id="TXE30255.1"/>
    </source>
</evidence>